<dbReference type="OrthoDB" id="2795673at2759"/>
<dbReference type="Proteomes" id="UP000054166">
    <property type="component" value="Unassembled WGS sequence"/>
</dbReference>
<dbReference type="EMBL" id="KN833020">
    <property type="protein sequence ID" value="KIM77954.1"/>
    <property type="molecule type" value="Genomic_DNA"/>
</dbReference>
<sequence length="307" mass="35420">MSQTPLPFNRLPTELLHYVFNFAAAVSRHTCLNLCLVASWVRHIALPHLFRTVIVQDACANNRFTKFLTDPSSMPNFRAASFVNNVWTQHSRDLVLIAIEACDKITHLALNTAHLRWLIRSTSPGTVAAGVSKGISHAALARLRDLHLTLLDTKSLNLALTEHHNDDVTRKSPIFDKITHMRLTAIDDYRMRVSLDHFSRLSHFCLPYYDSHRHRTSLLESFLELQSLQMLVMAFFKNCPIGSRETLKLWVQKARDTDRRIYLVECQSVSTQGEWEQDMRCGDSIWDRAVRYTNEWEASRTHYSAEL</sequence>
<name>A0A0C3FDS0_PILCF</name>
<dbReference type="AlphaFoldDB" id="A0A0C3FDS0"/>
<dbReference type="InParanoid" id="A0A0C3FDS0"/>
<evidence type="ECO:0000313" key="1">
    <source>
        <dbReference type="EMBL" id="KIM77954.1"/>
    </source>
</evidence>
<keyword evidence="2" id="KW-1185">Reference proteome</keyword>
<reference evidence="2" key="2">
    <citation type="submission" date="2015-01" db="EMBL/GenBank/DDBJ databases">
        <title>Evolutionary Origins and Diversification of the Mycorrhizal Mutualists.</title>
        <authorList>
            <consortium name="DOE Joint Genome Institute"/>
            <consortium name="Mycorrhizal Genomics Consortium"/>
            <person name="Kohler A."/>
            <person name="Kuo A."/>
            <person name="Nagy L.G."/>
            <person name="Floudas D."/>
            <person name="Copeland A."/>
            <person name="Barry K.W."/>
            <person name="Cichocki N."/>
            <person name="Veneault-Fourrey C."/>
            <person name="LaButti K."/>
            <person name="Lindquist E.A."/>
            <person name="Lipzen A."/>
            <person name="Lundell T."/>
            <person name="Morin E."/>
            <person name="Murat C."/>
            <person name="Riley R."/>
            <person name="Ohm R."/>
            <person name="Sun H."/>
            <person name="Tunlid A."/>
            <person name="Henrissat B."/>
            <person name="Grigoriev I.V."/>
            <person name="Hibbett D.S."/>
            <person name="Martin F."/>
        </authorList>
    </citation>
    <scope>NUCLEOTIDE SEQUENCE [LARGE SCALE GENOMIC DNA]</scope>
    <source>
        <strain evidence="2">F 1598</strain>
    </source>
</reference>
<reference evidence="1 2" key="1">
    <citation type="submission" date="2014-04" db="EMBL/GenBank/DDBJ databases">
        <authorList>
            <consortium name="DOE Joint Genome Institute"/>
            <person name="Kuo A."/>
            <person name="Tarkka M."/>
            <person name="Buscot F."/>
            <person name="Kohler A."/>
            <person name="Nagy L.G."/>
            <person name="Floudas D."/>
            <person name="Copeland A."/>
            <person name="Barry K.W."/>
            <person name="Cichocki N."/>
            <person name="Veneault-Fourrey C."/>
            <person name="LaButti K."/>
            <person name="Lindquist E.A."/>
            <person name="Lipzen A."/>
            <person name="Lundell T."/>
            <person name="Morin E."/>
            <person name="Murat C."/>
            <person name="Sun H."/>
            <person name="Tunlid A."/>
            <person name="Henrissat B."/>
            <person name="Grigoriev I.V."/>
            <person name="Hibbett D.S."/>
            <person name="Martin F."/>
            <person name="Nordberg H.P."/>
            <person name="Cantor M.N."/>
            <person name="Hua S.X."/>
        </authorList>
    </citation>
    <scope>NUCLEOTIDE SEQUENCE [LARGE SCALE GENOMIC DNA]</scope>
    <source>
        <strain evidence="1 2">F 1598</strain>
    </source>
</reference>
<organism evidence="1 2">
    <name type="scientific">Piloderma croceum (strain F 1598)</name>
    <dbReference type="NCBI Taxonomy" id="765440"/>
    <lineage>
        <taxon>Eukaryota</taxon>
        <taxon>Fungi</taxon>
        <taxon>Dikarya</taxon>
        <taxon>Basidiomycota</taxon>
        <taxon>Agaricomycotina</taxon>
        <taxon>Agaricomycetes</taxon>
        <taxon>Agaricomycetidae</taxon>
        <taxon>Atheliales</taxon>
        <taxon>Atheliaceae</taxon>
        <taxon>Piloderma</taxon>
    </lineage>
</organism>
<accession>A0A0C3FDS0</accession>
<evidence type="ECO:0000313" key="2">
    <source>
        <dbReference type="Proteomes" id="UP000054166"/>
    </source>
</evidence>
<proteinExistence type="predicted"/>
<dbReference type="HOGENOM" id="CLU_051720_1_0_1"/>
<gene>
    <name evidence="1" type="ORF">PILCRDRAFT_11615</name>
</gene>
<evidence type="ECO:0008006" key="3">
    <source>
        <dbReference type="Google" id="ProtNLM"/>
    </source>
</evidence>
<protein>
    <recommendedName>
        <fullName evidence="3">F-box domain-containing protein</fullName>
    </recommendedName>
</protein>
<dbReference type="STRING" id="765440.A0A0C3FDS0"/>